<organism evidence="1">
    <name type="scientific">marine sediment metagenome</name>
    <dbReference type="NCBI Taxonomy" id="412755"/>
    <lineage>
        <taxon>unclassified sequences</taxon>
        <taxon>metagenomes</taxon>
        <taxon>ecological metagenomes</taxon>
    </lineage>
</organism>
<sequence length="28" mass="3275">MDKVVFIAHTLRGDVEGNLKKTERYILQ</sequence>
<protein>
    <submittedName>
        <fullName evidence="1">Uncharacterized protein</fullName>
    </submittedName>
</protein>
<name>A0A0F8Y479_9ZZZZ</name>
<gene>
    <name evidence="1" type="ORF">LCGC14_2865720</name>
</gene>
<dbReference type="AlphaFoldDB" id="A0A0F8Y479"/>
<evidence type="ECO:0000313" key="1">
    <source>
        <dbReference type="EMBL" id="KKK76232.1"/>
    </source>
</evidence>
<comment type="caution">
    <text evidence="1">The sequence shown here is derived from an EMBL/GenBank/DDBJ whole genome shotgun (WGS) entry which is preliminary data.</text>
</comment>
<dbReference type="EMBL" id="LAZR01055498">
    <property type="protein sequence ID" value="KKK76232.1"/>
    <property type="molecule type" value="Genomic_DNA"/>
</dbReference>
<reference evidence="1" key="1">
    <citation type="journal article" date="2015" name="Nature">
        <title>Complex archaea that bridge the gap between prokaryotes and eukaryotes.</title>
        <authorList>
            <person name="Spang A."/>
            <person name="Saw J.H."/>
            <person name="Jorgensen S.L."/>
            <person name="Zaremba-Niedzwiedzka K."/>
            <person name="Martijn J."/>
            <person name="Lind A.E."/>
            <person name="van Eijk R."/>
            <person name="Schleper C."/>
            <person name="Guy L."/>
            <person name="Ettema T.J."/>
        </authorList>
    </citation>
    <scope>NUCLEOTIDE SEQUENCE</scope>
</reference>
<proteinExistence type="predicted"/>
<feature type="non-terminal residue" evidence="1">
    <location>
        <position position="28"/>
    </location>
</feature>
<accession>A0A0F8Y479</accession>